<name>A0A377J059_9PAST</name>
<dbReference type="AlphaFoldDB" id="A0A377J059"/>
<evidence type="ECO:0000256" key="1">
    <source>
        <dbReference type="ARBA" id="ARBA00022448"/>
    </source>
</evidence>
<organism evidence="5 6">
    <name type="scientific">Haemophilus pittmaniae</name>
    <dbReference type="NCBI Taxonomy" id="249188"/>
    <lineage>
        <taxon>Bacteria</taxon>
        <taxon>Pseudomonadati</taxon>
        <taxon>Pseudomonadota</taxon>
        <taxon>Gammaproteobacteria</taxon>
        <taxon>Pasteurellales</taxon>
        <taxon>Pasteurellaceae</taxon>
        <taxon>Haemophilus</taxon>
    </lineage>
</organism>
<accession>A0A377J059</accession>
<dbReference type="EC" id="3.6.3.-" evidence="5"/>
<dbReference type="EMBL" id="UGHS01000004">
    <property type="protein sequence ID" value="STO93894.1"/>
    <property type="molecule type" value="Genomic_DNA"/>
</dbReference>
<dbReference type="GO" id="GO:0005524">
    <property type="term" value="F:ATP binding"/>
    <property type="evidence" value="ECO:0007669"/>
    <property type="project" value="UniProtKB-KW"/>
</dbReference>
<dbReference type="Pfam" id="PF00005">
    <property type="entry name" value="ABC_tran"/>
    <property type="match status" value="1"/>
</dbReference>
<dbReference type="SMART" id="SM00382">
    <property type="entry name" value="AAA"/>
    <property type="match status" value="1"/>
</dbReference>
<keyword evidence="5" id="KW-0378">Hydrolase</keyword>
<dbReference type="GO" id="GO:0016887">
    <property type="term" value="F:ATP hydrolysis activity"/>
    <property type="evidence" value="ECO:0007669"/>
    <property type="project" value="InterPro"/>
</dbReference>
<reference evidence="5 6" key="1">
    <citation type="submission" date="2018-06" db="EMBL/GenBank/DDBJ databases">
        <authorList>
            <consortium name="Pathogen Informatics"/>
            <person name="Doyle S."/>
        </authorList>
    </citation>
    <scope>NUCLEOTIDE SEQUENCE [LARGE SCALE GENOMIC DNA]</scope>
    <source>
        <strain evidence="5 6">NCTC13335</strain>
    </source>
</reference>
<keyword evidence="2" id="KW-0547">Nucleotide-binding</keyword>
<dbReference type="InterPro" id="IPR027417">
    <property type="entry name" value="P-loop_NTPase"/>
</dbReference>
<dbReference type="InterPro" id="IPR003593">
    <property type="entry name" value="AAA+_ATPase"/>
</dbReference>
<dbReference type="InterPro" id="IPR003439">
    <property type="entry name" value="ABC_transporter-like_ATP-bd"/>
</dbReference>
<proteinExistence type="predicted"/>
<keyword evidence="3 5" id="KW-0067">ATP-binding</keyword>
<dbReference type="InterPro" id="IPR017871">
    <property type="entry name" value="ABC_transporter-like_CS"/>
</dbReference>
<dbReference type="PANTHER" id="PTHR42781:SF4">
    <property type="entry name" value="SPERMIDINE_PUTRESCINE IMPORT ATP-BINDING PROTEIN POTA"/>
    <property type="match status" value="1"/>
</dbReference>
<dbReference type="Gene3D" id="3.40.50.300">
    <property type="entry name" value="P-loop containing nucleotide triphosphate hydrolases"/>
    <property type="match status" value="1"/>
</dbReference>
<dbReference type="RefSeq" id="WP_181811485.1">
    <property type="nucleotide sequence ID" value="NZ_UGHS01000004.1"/>
</dbReference>
<keyword evidence="1" id="KW-0813">Transport</keyword>
<protein>
    <submittedName>
        <fullName evidence="5">Iron-utilization ATP-binding protein hFbpC</fullName>
        <ecNumber evidence="5">3.6.3.-</ecNumber>
    </submittedName>
</protein>
<dbReference type="Proteomes" id="UP000255264">
    <property type="component" value="Unassembled WGS sequence"/>
</dbReference>
<dbReference type="InterPro" id="IPR050093">
    <property type="entry name" value="ABC_SmlMolc_Importer"/>
</dbReference>
<evidence type="ECO:0000313" key="6">
    <source>
        <dbReference type="Proteomes" id="UP000255264"/>
    </source>
</evidence>
<evidence type="ECO:0000256" key="3">
    <source>
        <dbReference type="ARBA" id="ARBA00022840"/>
    </source>
</evidence>
<evidence type="ECO:0000259" key="4">
    <source>
        <dbReference type="PROSITE" id="PS50893"/>
    </source>
</evidence>
<evidence type="ECO:0000313" key="5">
    <source>
        <dbReference type="EMBL" id="STO93894.1"/>
    </source>
</evidence>
<sequence>MLSLKNVRFEILRDPIVRDFSMDLQSGEVKTLFGPSGCGKTTVLRLISGLETPKSGEIKNTFRKTGFLFQENRLLENLTAMQNIAIFMDNPNENEIIVLAEKIGLSSGDLNKYPTELSGGMAKRVAFLRLLLCGCDLALLDEPFVGLDRDLRNILAAMLVEKIEQQGMACILVTHDRFEAVRLSREIMQLSPKGMDVQNVIILPMPLSERNSAFEEAVVAREFQGIHYYE</sequence>
<dbReference type="SUPFAM" id="SSF52540">
    <property type="entry name" value="P-loop containing nucleoside triphosphate hydrolases"/>
    <property type="match status" value="1"/>
</dbReference>
<dbReference type="PROSITE" id="PS50893">
    <property type="entry name" value="ABC_TRANSPORTER_2"/>
    <property type="match status" value="1"/>
</dbReference>
<dbReference type="PANTHER" id="PTHR42781">
    <property type="entry name" value="SPERMIDINE/PUTRESCINE IMPORT ATP-BINDING PROTEIN POTA"/>
    <property type="match status" value="1"/>
</dbReference>
<evidence type="ECO:0000256" key="2">
    <source>
        <dbReference type="ARBA" id="ARBA00022741"/>
    </source>
</evidence>
<feature type="domain" description="ABC transporter" evidence="4">
    <location>
        <begin position="2"/>
        <end position="217"/>
    </location>
</feature>
<dbReference type="PROSITE" id="PS00211">
    <property type="entry name" value="ABC_TRANSPORTER_1"/>
    <property type="match status" value="1"/>
</dbReference>
<gene>
    <name evidence="5" type="primary">ssuB_2</name>
    <name evidence="5" type="ORF">NCTC13335_01809</name>
</gene>
<keyword evidence="6" id="KW-1185">Reference proteome</keyword>